<protein>
    <submittedName>
        <fullName evidence="2">Uncharacterized protein</fullName>
    </submittedName>
</protein>
<dbReference type="Gene3D" id="3.40.50.1820">
    <property type="entry name" value="alpha/beta hydrolase"/>
    <property type="match status" value="1"/>
</dbReference>
<keyword evidence="3" id="KW-1185">Reference proteome</keyword>
<dbReference type="Proteomes" id="UP000224854">
    <property type="component" value="Unassembled WGS sequence"/>
</dbReference>
<dbReference type="InterPro" id="IPR029058">
    <property type="entry name" value="AB_hydrolase_fold"/>
</dbReference>
<reference evidence="2 3" key="1">
    <citation type="submission" date="2017-06" db="EMBL/GenBank/DDBJ databases">
        <title>Ant-infecting Ophiocordyceps genomes reveal a high diversity of potential behavioral manipulation genes and a possible major role for enterotoxins.</title>
        <authorList>
            <person name="De Bekker C."/>
            <person name="Evans H.C."/>
            <person name="Brachmann A."/>
            <person name="Hughes D.P."/>
        </authorList>
    </citation>
    <scope>NUCLEOTIDE SEQUENCE [LARGE SCALE GENOMIC DNA]</scope>
    <source>
        <strain evidence="2 3">1348a</strain>
    </source>
</reference>
<accession>A0A2C5XSY9</accession>
<gene>
    <name evidence="2" type="ORF">CDD82_2927</name>
</gene>
<dbReference type="SUPFAM" id="SSF53474">
    <property type="entry name" value="alpha/beta-Hydrolases"/>
    <property type="match status" value="1"/>
</dbReference>
<proteinExistence type="predicted"/>
<dbReference type="EMBL" id="NJEU01002145">
    <property type="protein sequence ID" value="PHH58513.1"/>
    <property type="molecule type" value="Genomic_DNA"/>
</dbReference>
<evidence type="ECO:0000313" key="2">
    <source>
        <dbReference type="EMBL" id="PHH58513.1"/>
    </source>
</evidence>
<feature type="region of interest" description="Disordered" evidence="1">
    <location>
        <begin position="1"/>
        <end position="77"/>
    </location>
</feature>
<dbReference type="OrthoDB" id="435520at2759"/>
<evidence type="ECO:0000313" key="3">
    <source>
        <dbReference type="Proteomes" id="UP000224854"/>
    </source>
</evidence>
<evidence type="ECO:0000256" key="1">
    <source>
        <dbReference type="SAM" id="MobiDB-lite"/>
    </source>
</evidence>
<dbReference type="AlphaFoldDB" id="A0A2C5XSY9"/>
<feature type="compositionally biased region" description="Pro residues" evidence="1">
    <location>
        <begin position="59"/>
        <end position="68"/>
    </location>
</feature>
<name>A0A2C5XSY9_9HYPO</name>
<comment type="caution">
    <text evidence="2">The sequence shown here is derived from an EMBL/GenBank/DDBJ whole genome shotgun (WGS) entry which is preliminary data.</text>
</comment>
<sequence>MDADSSAARGGEQGSEVISKLITSLLEEEEEEEGRQRASRRRRIPERESSLGKSLSKPTPSPAAPPPATATATPATDSIDDAVDAFLAAPRLSQTVRHAQSGRVVSFSQVGDANGAAVFCCVGMGLTRFVMAFYDELALSLKLRLITPDRPGVGASDADADGTTTPLGWPGVF</sequence>
<organism evidence="2 3">
    <name type="scientific">Ophiocordyceps australis</name>
    <dbReference type="NCBI Taxonomy" id="1399860"/>
    <lineage>
        <taxon>Eukaryota</taxon>
        <taxon>Fungi</taxon>
        <taxon>Dikarya</taxon>
        <taxon>Ascomycota</taxon>
        <taxon>Pezizomycotina</taxon>
        <taxon>Sordariomycetes</taxon>
        <taxon>Hypocreomycetidae</taxon>
        <taxon>Hypocreales</taxon>
        <taxon>Ophiocordycipitaceae</taxon>
        <taxon>Ophiocordyceps</taxon>
    </lineage>
</organism>